<dbReference type="EMBL" id="BBMR01000002">
    <property type="protein sequence ID" value="GAL17987.1"/>
    <property type="molecule type" value="Genomic_DNA"/>
</dbReference>
<dbReference type="InterPro" id="IPR004358">
    <property type="entry name" value="Sig_transdc_His_kin-like_C"/>
</dbReference>
<organism evidence="6 7">
    <name type="scientific">Vibrio maritimus</name>
    <dbReference type="NCBI Taxonomy" id="990268"/>
    <lineage>
        <taxon>Bacteria</taxon>
        <taxon>Pseudomonadati</taxon>
        <taxon>Pseudomonadota</taxon>
        <taxon>Gammaproteobacteria</taxon>
        <taxon>Vibrionales</taxon>
        <taxon>Vibrionaceae</taxon>
        <taxon>Vibrio</taxon>
    </lineage>
</organism>
<feature type="transmembrane region" description="Helical" evidence="4">
    <location>
        <begin position="44"/>
        <end position="62"/>
    </location>
</feature>
<evidence type="ECO:0000256" key="2">
    <source>
        <dbReference type="ARBA" id="ARBA00012438"/>
    </source>
</evidence>
<evidence type="ECO:0000256" key="1">
    <source>
        <dbReference type="ARBA" id="ARBA00000085"/>
    </source>
</evidence>
<feature type="transmembrane region" description="Helical" evidence="4">
    <location>
        <begin position="121"/>
        <end position="138"/>
    </location>
</feature>
<dbReference type="SUPFAM" id="SSF55874">
    <property type="entry name" value="ATPase domain of HSP90 chaperone/DNA topoisomerase II/histidine kinase"/>
    <property type="match status" value="1"/>
</dbReference>
<dbReference type="Proteomes" id="UP000029228">
    <property type="component" value="Unassembled WGS sequence"/>
</dbReference>
<dbReference type="PANTHER" id="PTHR43547">
    <property type="entry name" value="TWO-COMPONENT HISTIDINE KINASE"/>
    <property type="match status" value="1"/>
</dbReference>
<dbReference type="GO" id="GO:0000155">
    <property type="term" value="F:phosphorelay sensor kinase activity"/>
    <property type="evidence" value="ECO:0007669"/>
    <property type="project" value="InterPro"/>
</dbReference>
<dbReference type="CDD" id="cd00082">
    <property type="entry name" value="HisKA"/>
    <property type="match status" value="1"/>
</dbReference>
<dbReference type="Pfam" id="PF02518">
    <property type="entry name" value="HATPase_c"/>
    <property type="match status" value="1"/>
</dbReference>
<evidence type="ECO:0000313" key="7">
    <source>
        <dbReference type="Proteomes" id="UP000029228"/>
    </source>
</evidence>
<feature type="transmembrane region" description="Helical" evidence="4">
    <location>
        <begin position="12"/>
        <end position="32"/>
    </location>
</feature>
<feature type="transmembrane region" description="Helical" evidence="4">
    <location>
        <begin position="99"/>
        <end position="116"/>
    </location>
</feature>
<name>A0A090SET9_9VIBR</name>
<proteinExistence type="predicted"/>
<dbReference type="InterPro" id="IPR036890">
    <property type="entry name" value="HATPase_C_sf"/>
</dbReference>
<evidence type="ECO:0000259" key="5">
    <source>
        <dbReference type="PROSITE" id="PS50109"/>
    </source>
</evidence>
<dbReference type="Pfam" id="PF00512">
    <property type="entry name" value="HisKA"/>
    <property type="match status" value="1"/>
</dbReference>
<dbReference type="InterPro" id="IPR005467">
    <property type="entry name" value="His_kinase_dom"/>
</dbReference>
<accession>A0A090SET9</accession>
<dbReference type="InterPro" id="IPR003594">
    <property type="entry name" value="HATPase_dom"/>
</dbReference>
<evidence type="ECO:0000313" key="6">
    <source>
        <dbReference type="EMBL" id="GAL17987.1"/>
    </source>
</evidence>
<protein>
    <recommendedName>
        <fullName evidence="2">histidine kinase</fullName>
        <ecNumber evidence="2">2.7.13.3</ecNumber>
    </recommendedName>
</protein>
<comment type="catalytic activity">
    <reaction evidence="1">
        <text>ATP + protein L-histidine = ADP + protein N-phospho-L-histidine.</text>
        <dbReference type="EC" id="2.7.13.3"/>
    </reaction>
</comment>
<reference evidence="6 7" key="1">
    <citation type="submission" date="2014-09" db="EMBL/GenBank/DDBJ databases">
        <title>Vibrio maritimus JCM 19235. (C45) whole genome shotgun sequence.</title>
        <authorList>
            <person name="Sawabe T."/>
            <person name="Meirelles P."/>
            <person name="Nakanishi M."/>
            <person name="Sayaka M."/>
            <person name="Hattori M."/>
            <person name="Ohkuma M."/>
        </authorList>
    </citation>
    <scope>NUCLEOTIDE SEQUENCE [LARGE SCALE GENOMIC DNA]</scope>
    <source>
        <strain evidence="7">JCM19235</strain>
    </source>
</reference>
<evidence type="ECO:0000256" key="3">
    <source>
        <dbReference type="ARBA" id="ARBA00022553"/>
    </source>
</evidence>
<dbReference type="PROSITE" id="PS50109">
    <property type="entry name" value="HIS_KIN"/>
    <property type="match status" value="1"/>
</dbReference>
<evidence type="ECO:0000256" key="4">
    <source>
        <dbReference type="SAM" id="Phobius"/>
    </source>
</evidence>
<dbReference type="InterPro" id="IPR003661">
    <property type="entry name" value="HisK_dim/P_dom"/>
</dbReference>
<dbReference type="Gene3D" id="3.30.565.10">
    <property type="entry name" value="Histidine kinase-like ATPase, C-terminal domain"/>
    <property type="match status" value="1"/>
</dbReference>
<dbReference type="Gene3D" id="1.10.287.130">
    <property type="match status" value="1"/>
</dbReference>
<dbReference type="AlphaFoldDB" id="A0A090SET9"/>
<feature type="domain" description="Histidine kinase" evidence="5">
    <location>
        <begin position="187"/>
        <end position="413"/>
    </location>
</feature>
<dbReference type="EC" id="2.7.13.3" evidence="2"/>
<keyword evidence="6" id="KW-0808">Transferase</keyword>
<keyword evidence="4" id="KW-0472">Membrane</keyword>
<feature type="transmembrane region" description="Helical" evidence="4">
    <location>
        <begin position="74"/>
        <end position="93"/>
    </location>
</feature>
<dbReference type="PRINTS" id="PR00344">
    <property type="entry name" value="BCTRLSENSOR"/>
</dbReference>
<keyword evidence="4" id="KW-1133">Transmembrane helix</keyword>
<dbReference type="SUPFAM" id="SSF47384">
    <property type="entry name" value="Homodimeric domain of signal transducing histidine kinase"/>
    <property type="match status" value="1"/>
</dbReference>
<sequence>MNRIQKIYSYAEPNTTLVVVMGGLGYPVYFWVWDTLYPQPYENLWLRLLCSLLVFVLAFRGVMTNRLKKLVPYYYLVSIGFCLPFFFSFMMFMNGWNDVWILSFMSSIFLHILLVYDTRVMLLQALICVMCAAIIAHFNLPDGVNFSEHMVYLPIFAFTYLFGNLFYFRNQTEHEAKFTVARSFGAGIAHEMRNPLSALLSSFEVIKSIIPSGNSSYRNTYQLNAQEIQILNDIIDDSMKAIWTGNETIDLLLTSIDQNRVSTSTFCKLNAKSIVDNAVDSFSYKNAADKRLVFFDIKEDFSYFGSDTLLKYVVYNLLKNSFRHRGAGKFNIVISSKSTENGNSILFRDTGIGIEPELIKNIFDDFYTTGKNGTFGLGLSFCKKVMRSFGGSIVCRSSVGEWTEFELYFPNYSSSAVKAIKTELIKAKSVLFIGDDKSDVATELVKLQGITQMKSSL</sequence>
<keyword evidence="7" id="KW-1185">Reference proteome</keyword>
<keyword evidence="3" id="KW-0597">Phosphoprotein</keyword>
<dbReference type="STRING" id="990268.JCM19235_6540"/>
<dbReference type="SMART" id="SM00387">
    <property type="entry name" value="HATPase_c"/>
    <property type="match status" value="1"/>
</dbReference>
<keyword evidence="6" id="KW-0418">Kinase</keyword>
<dbReference type="InterPro" id="IPR036097">
    <property type="entry name" value="HisK_dim/P_sf"/>
</dbReference>
<keyword evidence="4" id="KW-0812">Transmembrane</keyword>
<feature type="transmembrane region" description="Helical" evidence="4">
    <location>
        <begin position="150"/>
        <end position="168"/>
    </location>
</feature>
<dbReference type="PANTHER" id="PTHR43547:SF2">
    <property type="entry name" value="HYBRID SIGNAL TRANSDUCTION HISTIDINE KINASE C"/>
    <property type="match status" value="1"/>
</dbReference>
<comment type="caution">
    <text evidence="6">The sequence shown here is derived from an EMBL/GenBank/DDBJ whole genome shotgun (WGS) entry which is preliminary data.</text>
</comment>
<gene>
    <name evidence="6" type="ORF">JCM19235_6540</name>
</gene>